<dbReference type="Gene3D" id="3.40.50.1820">
    <property type="entry name" value="alpha/beta hydrolase"/>
    <property type="match status" value="1"/>
</dbReference>
<dbReference type="PANTHER" id="PTHR43798:SF33">
    <property type="entry name" value="HYDROLASE, PUTATIVE (AFU_ORTHOLOGUE AFUA_2G14860)-RELATED"/>
    <property type="match status" value="1"/>
</dbReference>
<dbReference type="EMBL" id="UINC01046671">
    <property type="protein sequence ID" value="SVB54988.1"/>
    <property type="molecule type" value="Genomic_DNA"/>
</dbReference>
<dbReference type="PANTHER" id="PTHR43798">
    <property type="entry name" value="MONOACYLGLYCEROL LIPASE"/>
    <property type="match status" value="1"/>
</dbReference>
<evidence type="ECO:0000259" key="1">
    <source>
        <dbReference type="Pfam" id="PF00561"/>
    </source>
</evidence>
<sequence length="170" mass="18860">MTPTWFKESLSQKPTTHFVTARNAIIHYLSWSNPEKPGLMFVHGHAAHAHWWDFIAPGLTHDYNIVAIDLSGSGDSEHRPVYSAEVFAEEIATVIALAELSDVTLVAHSFGGAMARSTCYLKPGLVKNLILVDSVIRRSNQNGAAPKRTIRSPLHPTAPRNRYYQTIEEG</sequence>
<dbReference type="InterPro" id="IPR029058">
    <property type="entry name" value="AB_hydrolase_fold"/>
</dbReference>
<dbReference type="PRINTS" id="PR00111">
    <property type="entry name" value="ABHYDROLASE"/>
</dbReference>
<evidence type="ECO:0000313" key="2">
    <source>
        <dbReference type="EMBL" id="SVB54988.1"/>
    </source>
</evidence>
<name>A0A382EWC7_9ZZZZ</name>
<dbReference type="SUPFAM" id="SSF53474">
    <property type="entry name" value="alpha/beta-Hydrolases"/>
    <property type="match status" value="1"/>
</dbReference>
<feature type="non-terminal residue" evidence="2">
    <location>
        <position position="170"/>
    </location>
</feature>
<feature type="domain" description="AB hydrolase-1" evidence="1">
    <location>
        <begin position="39"/>
        <end position="136"/>
    </location>
</feature>
<proteinExistence type="predicted"/>
<dbReference type="AlphaFoldDB" id="A0A382EWC7"/>
<protein>
    <recommendedName>
        <fullName evidence="1">AB hydrolase-1 domain-containing protein</fullName>
    </recommendedName>
</protein>
<gene>
    <name evidence="2" type="ORF">METZ01_LOCUS207842</name>
</gene>
<dbReference type="GO" id="GO:0016020">
    <property type="term" value="C:membrane"/>
    <property type="evidence" value="ECO:0007669"/>
    <property type="project" value="TreeGrafter"/>
</dbReference>
<reference evidence="2" key="1">
    <citation type="submission" date="2018-05" db="EMBL/GenBank/DDBJ databases">
        <authorList>
            <person name="Lanie J.A."/>
            <person name="Ng W.-L."/>
            <person name="Kazmierczak K.M."/>
            <person name="Andrzejewski T.M."/>
            <person name="Davidsen T.M."/>
            <person name="Wayne K.J."/>
            <person name="Tettelin H."/>
            <person name="Glass J.I."/>
            <person name="Rusch D."/>
            <person name="Podicherti R."/>
            <person name="Tsui H.-C.T."/>
            <person name="Winkler M.E."/>
        </authorList>
    </citation>
    <scope>NUCLEOTIDE SEQUENCE</scope>
</reference>
<dbReference type="InterPro" id="IPR050266">
    <property type="entry name" value="AB_hydrolase_sf"/>
</dbReference>
<accession>A0A382EWC7</accession>
<organism evidence="2">
    <name type="scientific">marine metagenome</name>
    <dbReference type="NCBI Taxonomy" id="408172"/>
    <lineage>
        <taxon>unclassified sequences</taxon>
        <taxon>metagenomes</taxon>
        <taxon>ecological metagenomes</taxon>
    </lineage>
</organism>
<dbReference type="InterPro" id="IPR000073">
    <property type="entry name" value="AB_hydrolase_1"/>
</dbReference>
<dbReference type="Pfam" id="PF00561">
    <property type="entry name" value="Abhydrolase_1"/>
    <property type="match status" value="1"/>
</dbReference>